<evidence type="ECO:0000256" key="2">
    <source>
        <dbReference type="ARBA" id="ARBA00022821"/>
    </source>
</evidence>
<dbReference type="InterPro" id="IPR055414">
    <property type="entry name" value="LRR_R13L4/SHOC2-like"/>
</dbReference>
<dbReference type="PANTHER" id="PTHR23155">
    <property type="entry name" value="DISEASE RESISTANCE PROTEIN RP"/>
    <property type="match status" value="1"/>
</dbReference>
<dbReference type="AlphaFoldDB" id="A0AAE1IN77"/>
<dbReference type="InterPro" id="IPR036388">
    <property type="entry name" value="WH-like_DNA-bd_sf"/>
</dbReference>
<dbReference type="SUPFAM" id="SSF52058">
    <property type="entry name" value="L domain-like"/>
    <property type="match status" value="1"/>
</dbReference>
<keyword evidence="6" id="KW-1185">Reference proteome</keyword>
<evidence type="ECO:0000256" key="1">
    <source>
        <dbReference type="ARBA" id="ARBA00022737"/>
    </source>
</evidence>
<evidence type="ECO:0000313" key="6">
    <source>
        <dbReference type="Proteomes" id="UP001293593"/>
    </source>
</evidence>
<evidence type="ECO:0000259" key="4">
    <source>
        <dbReference type="Pfam" id="PF23598"/>
    </source>
</evidence>
<proteinExistence type="predicted"/>
<dbReference type="Proteomes" id="UP001293593">
    <property type="component" value="Unassembled WGS sequence"/>
</dbReference>
<comment type="caution">
    <text evidence="5">The sequence shown here is derived from an EMBL/GenBank/DDBJ whole genome shotgun (WGS) entry which is preliminary data.</text>
</comment>
<dbReference type="Gene3D" id="1.10.10.10">
    <property type="entry name" value="Winged helix-like DNA-binding domain superfamily/Winged helix DNA-binding domain"/>
    <property type="match status" value="1"/>
</dbReference>
<evidence type="ECO:0000256" key="3">
    <source>
        <dbReference type="SAM" id="MobiDB-lite"/>
    </source>
</evidence>
<organism evidence="5 6">
    <name type="scientific">Acacia crassicarpa</name>
    <name type="common">northern wattle</name>
    <dbReference type="NCBI Taxonomy" id="499986"/>
    <lineage>
        <taxon>Eukaryota</taxon>
        <taxon>Viridiplantae</taxon>
        <taxon>Streptophyta</taxon>
        <taxon>Embryophyta</taxon>
        <taxon>Tracheophyta</taxon>
        <taxon>Spermatophyta</taxon>
        <taxon>Magnoliopsida</taxon>
        <taxon>eudicotyledons</taxon>
        <taxon>Gunneridae</taxon>
        <taxon>Pentapetalae</taxon>
        <taxon>rosids</taxon>
        <taxon>fabids</taxon>
        <taxon>Fabales</taxon>
        <taxon>Fabaceae</taxon>
        <taxon>Caesalpinioideae</taxon>
        <taxon>mimosoid clade</taxon>
        <taxon>Acacieae</taxon>
        <taxon>Acacia</taxon>
    </lineage>
</organism>
<protein>
    <recommendedName>
        <fullName evidence="4">Disease resistance R13L4/SHOC-2-like LRR domain-containing protein</fullName>
    </recommendedName>
</protein>
<feature type="region of interest" description="Disordered" evidence="3">
    <location>
        <begin position="1"/>
        <end position="35"/>
    </location>
</feature>
<sequence>MSVRTNPSEGVPGSLNHPTQTNDTHQAPSSADDIEKIRRDIDSLKNRFPTSMKSEKELFDQFVELIFSHHKIKGSDFSSVLPELKQKTESLLRNLAKSSRNDDTETRENQNGFKPLSQLQEKIMEKLEDNAIVKSLRVSYDFLDPVELRICLLLLAIFPENVVLKKRLMIYWWIGEGLVRDEKEGEERFQKLLELGFIMPHCIDRRPTANKCKIHPWIRYMLLSVAIIKEKLLQLDKGIPRFDPTISQRVCLIDDRTNLISKDGSEAKDWRTIFNISGRFLSIDSKCFAKSKFVVLQLGRWQVYSPSHHIEVQDQSFLEGLRTQKHLKYLSLRGISRITTLPDSIKELVSLEILDLKACHNLETLPAAIASLRKLTHLDVSECYMLESMPKGLDNLTSLLVLKGFIIGNSHRTPIRIGNLQKLKNLERLSIHIGSEAVVLENEFDKLKDLEKVRCLKISWGLTNKDLIKVVSFPPSLEKLDLEGFPHEDMPEWLRPSKLSELKKLYIKGGNLRKLEGPWNVEILILKYTKALKINEQEVHRLFPSLQYVKKVNRKEDDDMTSETSAAKDSIEFEWPSLK</sequence>
<keyword evidence="2" id="KW-0611">Plant defense</keyword>
<name>A0AAE1IN77_9FABA</name>
<feature type="region of interest" description="Disordered" evidence="3">
    <location>
        <begin position="557"/>
        <end position="579"/>
    </location>
</feature>
<dbReference type="Pfam" id="PF23598">
    <property type="entry name" value="LRR_14"/>
    <property type="match status" value="1"/>
</dbReference>
<feature type="domain" description="Disease resistance R13L4/SHOC-2-like LRR" evidence="4">
    <location>
        <begin position="311"/>
        <end position="509"/>
    </location>
</feature>
<dbReference type="EMBL" id="JAWXYG010000016">
    <property type="protein sequence ID" value="KAK4253306.1"/>
    <property type="molecule type" value="Genomic_DNA"/>
</dbReference>
<accession>A0AAE1IN77</accession>
<gene>
    <name evidence="5" type="ORF">QN277_010629</name>
</gene>
<feature type="compositionally biased region" description="Polar residues" evidence="3">
    <location>
        <begin position="16"/>
        <end position="29"/>
    </location>
</feature>
<dbReference type="PANTHER" id="PTHR23155:SF1076">
    <property type="entry name" value="LEUCINE-RICH REPEAT (LRR) FAMILY PROTEIN-RELATED"/>
    <property type="match status" value="1"/>
</dbReference>
<dbReference type="InterPro" id="IPR044974">
    <property type="entry name" value="Disease_R_plants"/>
</dbReference>
<evidence type="ECO:0000313" key="5">
    <source>
        <dbReference type="EMBL" id="KAK4253306.1"/>
    </source>
</evidence>
<keyword evidence="1" id="KW-0677">Repeat</keyword>
<dbReference type="Gene3D" id="3.80.10.10">
    <property type="entry name" value="Ribonuclease Inhibitor"/>
    <property type="match status" value="1"/>
</dbReference>
<dbReference type="GO" id="GO:0098542">
    <property type="term" value="P:defense response to other organism"/>
    <property type="evidence" value="ECO:0007669"/>
    <property type="project" value="TreeGrafter"/>
</dbReference>
<dbReference type="InterPro" id="IPR032675">
    <property type="entry name" value="LRR_dom_sf"/>
</dbReference>
<reference evidence="5" key="1">
    <citation type="submission" date="2023-10" db="EMBL/GenBank/DDBJ databases">
        <title>Chromosome-level genome of the transformable northern wattle, Acacia crassicarpa.</title>
        <authorList>
            <person name="Massaro I."/>
            <person name="Sinha N.R."/>
            <person name="Poethig S."/>
            <person name="Leichty A.R."/>
        </authorList>
    </citation>
    <scope>NUCLEOTIDE SEQUENCE</scope>
    <source>
        <strain evidence="5">Acra3RX</strain>
        <tissue evidence="5">Leaf</tissue>
    </source>
</reference>